<dbReference type="EMBL" id="JADGMS010000015">
    <property type="protein sequence ID" value="KAF9667626.1"/>
    <property type="molecule type" value="Genomic_DNA"/>
</dbReference>
<dbReference type="OrthoDB" id="6019893at2759"/>
<accession>A0A835MNL5</accession>
<organism evidence="1 2">
    <name type="scientific">Salix dunnii</name>
    <dbReference type="NCBI Taxonomy" id="1413687"/>
    <lineage>
        <taxon>Eukaryota</taxon>
        <taxon>Viridiplantae</taxon>
        <taxon>Streptophyta</taxon>
        <taxon>Embryophyta</taxon>
        <taxon>Tracheophyta</taxon>
        <taxon>Spermatophyta</taxon>
        <taxon>Magnoliopsida</taxon>
        <taxon>eudicotyledons</taxon>
        <taxon>Gunneridae</taxon>
        <taxon>Pentapetalae</taxon>
        <taxon>rosids</taxon>
        <taxon>fabids</taxon>
        <taxon>Malpighiales</taxon>
        <taxon>Salicaceae</taxon>
        <taxon>Saliceae</taxon>
        <taxon>Salix</taxon>
    </lineage>
</organism>
<evidence type="ECO:0000313" key="1">
    <source>
        <dbReference type="EMBL" id="KAF9667626.1"/>
    </source>
</evidence>
<dbReference type="AlphaFoldDB" id="A0A835MNL5"/>
<protein>
    <submittedName>
        <fullName evidence="1">Uncharacterized protein</fullName>
    </submittedName>
</protein>
<comment type="caution">
    <text evidence="1">The sequence shown here is derived from an EMBL/GenBank/DDBJ whole genome shotgun (WGS) entry which is preliminary data.</text>
</comment>
<keyword evidence="2" id="KW-1185">Reference proteome</keyword>
<proteinExistence type="predicted"/>
<evidence type="ECO:0000313" key="2">
    <source>
        <dbReference type="Proteomes" id="UP000657918"/>
    </source>
</evidence>
<sequence length="153" mass="17478">MEAKHVVRDSTNAVVTCSDWPNLRGKESLDPSPCTVFCLVSRSPSFGILQTTLEELFALCFSPARSRYSLLTLALELICHLIYPFRWQVDQLLKQYNFSYMFKGAHCEAHVTHPIQRCHRVTHATYPGQSNDDGLHIDMSTKCLVVFILYIII</sequence>
<dbReference type="Proteomes" id="UP000657918">
    <property type="component" value="Unassembled WGS sequence"/>
</dbReference>
<name>A0A835MNL5_9ROSI</name>
<gene>
    <name evidence="1" type="ORF">SADUNF_Sadunf15G0043200</name>
</gene>
<reference evidence="1 2" key="1">
    <citation type="submission" date="2020-10" db="EMBL/GenBank/DDBJ databases">
        <title>Plant Genome Project.</title>
        <authorList>
            <person name="Zhang R.-G."/>
        </authorList>
    </citation>
    <scope>NUCLEOTIDE SEQUENCE [LARGE SCALE GENOMIC DNA]</scope>
    <source>
        <strain evidence="1">FAFU-HL-1</strain>
        <tissue evidence="1">Leaf</tissue>
    </source>
</reference>